<gene>
    <name evidence="2" type="ORF">OLC1_LOCUS9319</name>
</gene>
<keyword evidence="3" id="KW-1185">Reference proteome</keyword>
<accession>A0AAV1CUI7</accession>
<evidence type="ECO:0000313" key="2">
    <source>
        <dbReference type="EMBL" id="CAI9099265.1"/>
    </source>
</evidence>
<dbReference type="SUPFAM" id="SSF56235">
    <property type="entry name" value="N-terminal nucleophile aminohydrolases (Ntn hydrolases)"/>
    <property type="match status" value="1"/>
</dbReference>
<evidence type="ECO:0000313" key="3">
    <source>
        <dbReference type="Proteomes" id="UP001161247"/>
    </source>
</evidence>
<dbReference type="EMBL" id="OX459120">
    <property type="protein sequence ID" value="CAI9099265.1"/>
    <property type="molecule type" value="Genomic_DNA"/>
</dbReference>
<proteinExistence type="predicted"/>
<organism evidence="2 3">
    <name type="scientific">Oldenlandia corymbosa var. corymbosa</name>
    <dbReference type="NCBI Taxonomy" id="529605"/>
    <lineage>
        <taxon>Eukaryota</taxon>
        <taxon>Viridiplantae</taxon>
        <taxon>Streptophyta</taxon>
        <taxon>Embryophyta</taxon>
        <taxon>Tracheophyta</taxon>
        <taxon>Spermatophyta</taxon>
        <taxon>Magnoliopsida</taxon>
        <taxon>eudicotyledons</taxon>
        <taxon>Gunneridae</taxon>
        <taxon>Pentapetalae</taxon>
        <taxon>asterids</taxon>
        <taxon>lamiids</taxon>
        <taxon>Gentianales</taxon>
        <taxon>Rubiaceae</taxon>
        <taxon>Rubioideae</taxon>
        <taxon>Spermacoceae</taxon>
        <taxon>Hedyotis-Oldenlandia complex</taxon>
        <taxon>Oldenlandia</taxon>
    </lineage>
</organism>
<dbReference type="Proteomes" id="UP001161247">
    <property type="component" value="Chromosome 3"/>
</dbReference>
<dbReference type="AlphaFoldDB" id="A0AAV1CUI7"/>
<dbReference type="InterPro" id="IPR029055">
    <property type="entry name" value="Ntn_hydrolases_N"/>
</dbReference>
<feature type="region of interest" description="Disordered" evidence="1">
    <location>
        <begin position="1"/>
        <end position="27"/>
    </location>
</feature>
<feature type="compositionally biased region" description="Polar residues" evidence="1">
    <location>
        <begin position="10"/>
        <end position="24"/>
    </location>
</feature>
<name>A0AAV1CUI7_OLDCO</name>
<sequence length="179" mass="19798">MDTVSPPPESSTKATEGSAHTSDTIPCDDLHTPYPIVLAKDGSFEPHDLNSKWEPPPWDLFSMKELYGNILATGSGSGSQVILMHERTRFGIPNAKVGLRPDEHKSGMSVTEAAELAKEAMCYAADCAPQYGDVVTVYYLGNQGCRKLLEEYVEAFWQKVEIKCTRWRFVVIGPGWSTL</sequence>
<protein>
    <submittedName>
        <fullName evidence="2">OLC1v1036053C1</fullName>
    </submittedName>
</protein>
<evidence type="ECO:0000256" key="1">
    <source>
        <dbReference type="SAM" id="MobiDB-lite"/>
    </source>
</evidence>
<dbReference type="Gene3D" id="3.60.20.10">
    <property type="entry name" value="Glutamine Phosphoribosylpyrophosphate, subunit 1, domain 1"/>
    <property type="match status" value="1"/>
</dbReference>
<reference evidence="2" key="1">
    <citation type="submission" date="2023-03" db="EMBL/GenBank/DDBJ databases">
        <authorList>
            <person name="Julca I."/>
        </authorList>
    </citation>
    <scope>NUCLEOTIDE SEQUENCE</scope>
</reference>